<dbReference type="GeneID" id="6241356"/>
<organism evidence="4 5">
    <name type="scientific">Arabidopsis thaliana</name>
    <name type="common">Mouse-ear cress</name>
    <dbReference type="NCBI Taxonomy" id="3702"/>
    <lineage>
        <taxon>Eukaryota</taxon>
        <taxon>Viridiplantae</taxon>
        <taxon>Streptophyta</taxon>
        <taxon>Embryophyta</taxon>
        <taxon>Tracheophyta</taxon>
        <taxon>Spermatophyta</taxon>
        <taxon>Magnoliopsida</taxon>
        <taxon>eudicotyledons</taxon>
        <taxon>Gunneridae</taxon>
        <taxon>Pentapetalae</taxon>
        <taxon>rosids</taxon>
        <taxon>malvids</taxon>
        <taxon>Brassicales</taxon>
        <taxon>Brassicaceae</taxon>
        <taxon>Camelineae</taxon>
        <taxon>Arabidopsis</taxon>
    </lineage>
</organism>
<gene>
    <name evidence="2" type="ordered locus">At4g03113</name>
    <name evidence="4" type="ORF">AN1_LOCUS17111</name>
    <name evidence="3" type="ORF">C24_LOCUS16984</name>
</gene>
<evidence type="ECO:0000313" key="4">
    <source>
        <dbReference type="EMBL" id="VYS61682.1"/>
    </source>
</evidence>
<evidence type="ECO:0000256" key="1">
    <source>
        <dbReference type="SAM" id="Phobius"/>
    </source>
</evidence>
<dbReference type="Proteomes" id="UP000434276">
    <property type="component" value="Unassembled WGS sequence"/>
</dbReference>
<dbReference type="RefSeq" id="NP_001118923.1">
    <property type="nucleotide sequence ID" value="NM_001125451.1"/>
</dbReference>
<evidence type="ECO:0000313" key="3">
    <source>
        <dbReference type="EMBL" id="CAA0393398.1"/>
    </source>
</evidence>
<dbReference type="AlphaFoldDB" id="A0A654FLE5"/>
<keyword evidence="1" id="KW-0472">Membrane</keyword>
<evidence type="ECO:0000313" key="5">
    <source>
        <dbReference type="Proteomes" id="UP000426265"/>
    </source>
</evidence>
<feature type="transmembrane region" description="Helical" evidence="1">
    <location>
        <begin position="30"/>
        <end position="61"/>
    </location>
</feature>
<dbReference type="EMBL" id="CACRSJ010000109">
    <property type="protein sequence ID" value="VYS61682.1"/>
    <property type="molecule type" value="Genomic_DNA"/>
</dbReference>
<proteinExistence type="predicted"/>
<dbReference type="EMBL" id="CACSHJ010000095">
    <property type="protein sequence ID" value="CAA0393398.1"/>
    <property type="molecule type" value="Genomic_DNA"/>
</dbReference>
<evidence type="ECO:0000313" key="2">
    <source>
        <dbReference type="Araport" id="AT4G03113"/>
    </source>
</evidence>
<keyword evidence="1" id="KW-1133">Transmembrane helix</keyword>
<keyword evidence="1" id="KW-0812">Transmembrane</keyword>
<dbReference type="Proteomes" id="UP000426265">
    <property type="component" value="Unassembled WGS sequence"/>
</dbReference>
<accession>A0A654FLE5</accession>
<reference evidence="4 5" key="1">
    <citation type="submission" date="2019-11" db="EMBL/GenBank/DDBJ databases">
        <authorList>
            <person name="Jiao W.-B."/>
            <person name="Schneeberger K."/>
        </authorList>
    </citation>
    <scope>NUCLEOTIDE SEQUENCE [LARGE SCALE GENOMIC DNA]</scope>
    <source>
        <strain evidence="5">cv. An-1</strain>
        <strain evidence="6">cv. C24</strain>
    </source>
</reference>
<evidence type="ECO:0008006" key="7">
    <source>
        <dbReference type="Google" id="ProtNLM"/>
    </source>
</evidence>
<evidence type="ECO:0000313" key="6">
    <source>
        <dbReference type="Proteomes" id="UP000434276"/>
    </source>
</evidence>
<dbReference type="KEGG" id="ath:AT4G03113"/>
<name>A0A654FLE5_ARATH</name>
<protein>
    <recommendedName>
        <fullName evidence="7">Transmembrane protein</fullName>
    </recommendedName>
</protein>
<sequence length="62" mass="7125">MNKFRGLFVGNMRNLILWRWRKEQVGAARVFVFLVALAGQSVMLVFAPLFSLVFTSFAILVF</sequence>
<dbReference type="Araport" id="AT4G03113"/>